<organism evidence="8 9">
    <name type="scientific">Crassostrea virginica</name>
    <name type="common">Eastern oyster</name>
    <dbReference type="NCBI Taxonomy" id="6565"/>
    <lineage>
        <taxon>Eukaryota</taxon>
        <taxon>Metazoa</taxon>
        <taxon>Spiralia</taxon>
        <taxon>Lophotrochozoa</taxon>
        <taxon>Mollusca</taxon>
        <taxon>Bivalvia</taxon>
        <taxon>Autobranchia</taxon>
        <taxon>Pteriomorphia</taxon>
        <taxon>Ostreida</taxon>
        <taxon>Ostreoidea</taxon>
        <taxon>Ostreidae</taxon>
        <taxon>Crassostrea</taxon>
    </lineage>
</organism>
<proteinExistence type="inferred from homology"/>
<dbReference type="Gene3D" id="1.20.58.390">
    <property type="entry name" value="Neurotransmitter-gated ion-channel transmembrane domain"/>
    <property type="match status" value="1"/>
</dbReference>
<dbReference type="OrthoDB" id="6142676at2759"/>
<dbReference type="KEGG" id="cvn:111131084"/>
<dbReference type="InterPro" id="IPR038050">
    <property type="entry name" value="Neuro_actylchol_rec"/>
</dbReference>
<keyword evidence="3 5" id="KW-1133">Transmembrane helix</keyword>
<dbReference type="GO" id="GO:0016020">
    <property type="term" value="C:membrane"/>
    <property type="evidence" value="ECO:0007669"/>
    <property type="project" value="UniProtKB-SubCell"/>
</dbReference>
<evidence type="ECO:0000259" key="6">
    <source>
        <dbReference type="Pfam" id="PF02931"/>
    </source>
</evidence>
<evidence type="ECO:0000256" key="3">
    <source>
        <dbReference type="ARBA" id="ARBA00022989"/>
    </source>
</evidence>
<feature type="transmembrane region" description="Helical" evidence="5">
    <location>
        <begin position="233"/>
        <end position="256"/>
    </location>
</feature>
<dbReference type="PANTHER" id="PTHR18945">
    <property type="entry name" value="NEUROTRANSMITTER GATED ION CHANNEL"/>
    <property type="match status" value="1"/>
</dbReference>
<dbReference type="PRINTS" id="PR00252">
    <property type="entry name" value="NRIONCHANNEL"/>
</dbReference>
<feature type="domain" description="Neurotransmitter-gated ion-channel transmembrane" evidence="7">
    <location>
        <begin position="240"/>
        <end position="330"/>
    </location>
</feature>
<evidence type="ECO:0000256" key="2">
    <source>
        <dbReference type="ARBA" id="ARBA00022692"/>
    </source>
</evidence>
<feature type="transmembrane region" description="Helical" evidence="5">
    <location>
        <begin position="263"/>
        <end position="281"/>
    </location>
</feature>
<dbReference type="Pfam" id="PF02931">
    <property type="entry name" value="Neur_chan_LBD"/>
    <property type="match status" value="1"/>
</dbReference>
<comment type="subcellular location">
    <subcellularLocation>
        <location evidence="1">Membrane</location>
        <topology evidence="1">Multi-pass membrane protein</topology>
    </subcellularLocation>
</comment>
<feature type="transmembrane region" description="Helical" evidence="5">
    <location>
        <begin position="367"/>
        <end position="385"/>
    </location>
</feature>
<keyword evidence="8" id="KW-1185">Reference proteome</keyword>
<protein>
    <submittedName>
        <fullName evidence="9">Neuronal acetylcholine receptor subunit alpha-2-like</fullName>
    </submittedName>
</protein>
<evidence type="ECO:0000313" key="8">
    <source>
        <dbReference type="Proteomes" id="UP000694844"/>
    </source>
</evidence>
<dbReference type="InterPro" id="IPR006202">
    <property type="entry name" value="Neur_chan_lig-bd"/>
</dbReference>
<dbReference type="GeneID" id="111131084"/>
<keyword evidence="2 5" id="KW-0812">Transmembrane</keyword>
<dbReference type="Pfam" id="PF02932">
    <property type="entry name" value="Neur_chan_memb"/>
    <property type="match status" value="1"/>
</dbReference>
<feature type="signal peptide" evidence="5">
    <location>
        <begin position="1"/>
        <end position="20"/>
    </location>
</feature>
<evidence type="ECO:0000256" key="5">
    <source>
        <dbReference type="RuleBase" id="RU000687"/>
    </source>
</evidence>
<dbReference type="InterPro" id="IPR006029">
    <property type="entry name" value="Neurotrans-gated_channel_TM"/>
</dbReference>
<comment type="similarity">
    <text evidence="5">Belongs to the ligand-gated ion channel (TC 1.A.9) family.</text>
</comment>
<evidence type="ECO:0000313" key="9">
    <source>
        <dbReference type="RefSeq" id="XP_022334140.1"/>
    </source>
</evidence>
<gene>
    <name evidence="9" type="primary">LOC111131084</name>
</gene>
<keyword evidence="5" id="KW-0813">Transport</keyword>
<keyword evidence="5" id="KW-0406">Ion transport</keyword>
<keyword evidence="5" id="KW-0732">Signal</keyword>
<feature type="domain" description="Neurotransmitter-gated ion-channel ligand-binding" evidence="6">
    <location>
        <begin position="31"/>
        <end position="231"/>
    </location>
</feature>
<dbReference type="InterPro" id="IPR036734">
    <property type="entry name" value="Neur_chan_lig-bd_sf"/>
</dbReference>
<reference evidence="9" key="1">
    <citation type="submission" date="2025-08" db="UniProtKB">
        <authorList>
            <consortium name="RefSeq"/>
        </authorList>
    </citation>
    <scope>IDENTIFICATION</scope>
    <source>
        <tissue evidence="9">Whole sample</tissue>
    </source>
</reference>
<dbReference type="GO" id="GO:0004888">
    <property type="term" value="F:transmembrane signaling receptor activity"/>
    <property type="evidence" value="ECO:0007669"/>
    <property type="project" value="InterPro"/>
</dbReference>
<dbReference type="Gene3D" id="2.70.170.10">
    <property type="entry name" value="Neurotransmitter-gated ion-channel ligand-binding domain"/>
    <property type="match status" value="1"/>
</dbReference>
<dbReference type="AlphaFoldDB" id="A0A8B8E1M4"/>
<evidence type="ECO:0000256" key="4">
    <source>
        <dbReference type="ARBA" id="ARBA00023136"/>
    </source>
</evidence>
<dbReference type="SUPFAM" id="SSF90112">
    <property type="entry name" value="Neurotransmitter-gated ion-channel transmembrane pore"/>
    <property type="match status" value="1"/>
</dbReference>
<dbReference type="InterPro" id="IPR036719">
    <property type="entry name" value="Neuro-gated_channel_TM_sf"/>
</dbReference>
<feature type="chain" id="PRO_5034921252" evidence="5">
    <location>
        <begin position="21"/>
        <end position="391"/>
    </location>
</feature>
<keyword evidence="5" id="KW-0407">Ion channel</keyword>
<dbReference type="InterPro" id="IPR006201">
    <property type="entry name" value="Neur_channel"/>
</dbReference>
<dbReference type="CDD" id="cd19051">
    <property type="entry name" value="LGIC_TM_cation"/>
    <property type="match status" value="1"/>
</dbReference>
<dbReference type="RefSeq" id="XP_022334140.1">
    <property type="nucleotide sequence ID" value="XM_022478432.1"/>
</dbReference>
<sequence>MKMYAFPSFALFILIVGIRAVSVNVTHCKAEEAIFSDIMSGYNKHVRPCSNAHDPIKISVIFSLMNINELDELTGKFSVIGFFYISWSDPRLRWDPHNYDKVRNILLPQNLVWRPAIMLTNSFSRHHGLGNDEMVIHFNSNGHAVWNPGDVIETVCDVDVENFPFDVQTCKMTYVTWGYTITQMSFKMLSDEINLKYFSPHGVWDILDTYAYSQSEYNLDYVHFVVRLRRRSIFFLVNMLLPVMMLGILNIFVFMIPVAHGDRIAYTLSVHLAIIVFLTLVSENLPQTSKPNISIICYLLLSNVFLSAFIIIFTIIGLRIHRKSSKDVPKCIKSLVCVFRRCGRHSDEGSEKNDVMWKDAGKCFDRLCIFLFVTAFTLTNASFLFKMSRSI</sequence>
<accession>A0A8B8E1M4</accession>
<dbReference type="FunFam" id="2.70.170.10:FF:000028">
    <property type="entry name" value="AcetylCholine Receptor"/>
    <property type="match status" value="1"/>
</dbReference>
<keyword evidence="4 5" id="KW-0472">Membrane</keyword>
<dbReference type="GO" id="GO:0005230">
    <property type="term" value="F:extracellular ligand-gated monoatomic ion channel activity"/>
    <property type="evidence" value="ECO:0007669"/>
    <property type="project" value="InterPro"/>
</dbReference>
<dbReference type="Proteomes" id="UP000694844">
    <property type="component" value="Chromosome 4"/>
</dbReference>
<evidence type="ECO:0000259" key="7">
    <source>
        <dbReference type="Pfam" id="PF02932"/>
    </source>
</evidence>
<evidence type="ECO:0000256" key="1">
    <source>
        <dbReference type="ARBA" id="ARBA00004141"/>
    </source>
</evidence>
<dbReference type="SUPFAM" id="SSF63712">
    <property type="entry name" value="Nicotinic receptor ligand binding domain-like"/>
    <property type="match status" value="1"/>
</dbReference>
<feature type="transmembrane region" description="Helical" evidence="5">
    <location>
        <begin position="293"/>
        <end position="316"/>
    </location>
</feature>
<name>A0A8B8E1M4_CRAVI</name>
<dbReference type="CDD" id="cd18989">
    <property type="entry name" value="LGIC_ECD_cation"/>
    <property type="match status" value="1"/>
</dbReference>
<dbReference type="PROSITE" id="PS00236">
    <property type="entry name" value="NEUROTR_ION_CHANNEL"/>
    <property type="match status" value="1"/>
</dbReference>
<dbReference type="InterPro" id="IPR018000">
    <property type="entry name" value="Neurotransmitter_ion_chnl_CS"/>
</dbReference>